<evidence type="ECO:0000259" key="1">
    <source>
        <dbReference type="Pfam" id="PF25019"/>
    </source>
</evidence>
<dbReference type="InterPro" id="IPR056789">
    <property type="entry name" value="LRR_R13L1-DRL21"/>
</dbReference>
<proteinExistence type="predicted"/>
<dbReference type="InterPro" id="IPR032675">
    <property type="entry name" value="LRR_dom_sf"/>
</dbReference>
<dbReference type="AlphaFoldDB" id="A0A022QFJ1"/>
<dbReference type="PANTHER" id="PTHR47186:SF42">
    <property type="entry name" value="DISEASE RESISTANCE RPP13-LIKE PROTEIN 1"/>
    <property type="match status" value="1"/>
</dbReference>
<organism evidence="2 3">
    <name type="scientific">Erythranthe guttata</name>
    <name type="common">Yellow monkey flower</name>
    <name type="synonym">Mimulus guttatus</name>
    <dbReference type="NCBI Taxonomy" id="4155"/>
    <lineage>
        <taxon>Eukaryota</taxon>
        <taxon>Viridiplantae</taxon>
        <taxon>Streptophyta</taxon>
        <taxon>Embryophyta</taxon>
        <taxon>Tracheophyta</taxon>
        <taxon>Spermatophyta</taxon>
        <taxon>Magnoliopsida</taxon>
        <taxon>eudicotyledons</taxon>
        <taxon>Gunneridae</taxon>
        <taxon>Pentapetalae</taxon>
        <taxon>asterids</taxon>
        <taxon>lamiids</taxon>
        <taxon>Lamiales</taxon>
        <taxon>Phrymaceae</taxon>
        <taxon>Erythranthe</taxon>
    </lineage>
</organism>
<evidence type="ECO:0000313" key="3">
    <source>
        <dbReference type="Proteomes" id="UP000030748"/>
    </source>
</evidence>
<dbReference type="Pfam" id="PF25019">
    <property type="entry name" value="LRR_R13L1-DRL21"/>
    <property type="match status" value="1"/>
</dbReference>
<evidence type="ECO:0000313" key="2">
    <source>
        <dbReference type="EMBL" id="EYU25310.1"/>
    </source>
</evidence>
<keyword evidence="3" id="KW-1185">Reference proteome</keyword>
<feature type="domain" description="R13L1/DRL21-like LRR repeat region" evidence="1">
    <location>
        <begin position="230"/>
        <end position="336"/>
    </location>
</feature>
<dbReference type="Gene3D" id="3.80.10.10">
    <property type="entry name" value="Ribonuclease Inhibitor"/>
    <property type="match status" value="1"/>
</dbReference>
<gene>
    <name evidence="2" type="ORF">MIMGU_mgv1a020541mg</name>
</gene>
<dbReference type="PANTHER" id="PTHR47186">
    <property type="entry name" value="LEUCINE-RICH REPEAT-CONTAINING PROTEIN 57"/>
    <property type="match status" value="1"/>
</dbReference>
<sequence length="375" mass="43152">MRPGNVGCGYFKKLLSGAFFRLSINENWKGQDFYNIHDVIHNMIRLISGDICFCWEVEQTSKEEFVFPKGTRHMFLGRKIVHKVEPKNSYKKNLRTLIMSSKSGDTTNVLFDFLSDMKHERVIDLSHMGIDNVRDLIYEMKHLCLLNLFGNPFSKLPNFFGQLTGLETLKLKNYDRLKQWPEDIKNVVTLRIVLFSVCFLENMPLEFGKMVNLETLSVFIVEKSNQNHGIQHLKDQYMLRGSICIVNHENVRSHDAKEASLHTKPFLDKVEFVWNAAVSNGEEVLGGLYPHENLKELVIAKYIMLPVIHLMGCTKNSVLNDLGILQHLKSLVIEDMPMSLETVTLVVGFPVSGESRFPNLRIIEINNCHMLKELP</sequence>
<feature type="non-terminal residue" evidence="2">
    <location>
        <position position="375"/>
    </location>
</feature>
<reference evidence="2 3" key="1">
    <citation type="journal article" date="2013" name="Proc. Natl. Acad. Sci. U.S.A.">
        <title>Fine-scale variation in meiotic recombination in Mimulus inferred from population shotgun sequencing.</title>
        <authorList>
            <person name="Hellsten U."/>
            <person name="Wright K.M."/>
            <person name="Jenkins J."/>
            <person name="Shu S."/>
            <person name="Yuan Y."/>
            <person name="Wessler S.R."/>
            <person name="Schmutz J."/>
            <person name="Willis J.H."/>
            <person name="Rokhsar D.S."/>
        </authorList>
    </citation>
    <scope>NUCLEOTIDE SEQUENCE [LARGE SCALE GENOMIC DNA]</scope>
    <source>
        <strain evidence="3">cv. DUN x IM62</strain>
    </source>
</reference>
<dbReference type="eggNOG" id="KOG4658">
    <property type="taxonomic scope" value="Eukaryota"/>
</dbReference>
<dbReference type="Proteomes" id="UP000030748">
    <property type="component" value="Unassembled WGS sequence"/>
</dbReference>
<name>A0A022QFJ1_ERYGU</name>
<dbReference type="SUPFAM" id="SSF52058">
    <property type="entry name" value="L domain-like"/>
    <property type="match status" value="1"/>
</dbReference>
<protein>
    <recommendedName>
        <fullName evidence="1">R13L1/DRL21-like LRR repeat region domain-containing protein</fullName>
    </recommendedName>
</protein>
<accession>A0A022QFJ1</accession>
<dbReference type="EMBL" id="KI632003">
    <property type="protein sequence ID" value="EYU25310.1"/>
    <property type="molecule type" value="Genomic_DNA"/>
</dbReference>